<evidence type="ECO:0000313" key="4">
    <source>
        <dbReference type="Proteomes" id="UP000789342"/>
    </source>
</evidence>
<dbReference type="AlphaFoldDB" id="A0A9N9DBT3"/>
<dbReference type="EMBL" id="CAJVPV010008853">
    <property type="protein sequence ID" value="CAG8635540.1"/>
    <property type="molecule type" value="Genomic_DNA"/>
</dbReference>
<feature type="signal peptide" evidence="2">
    <location>
        <begin position="1"/>
        <end position="19"/>
    </location>
</feature>
<evidence type="ECO:0000313" key="3">
    <source>
        <dbReference type="EMBL" id="CAG8635540.1"/>
    </source>
</evidence>
<keyword evidence="4" id="KW-1185">Reference proteome</keyword>
<evidence type="ECO:0000256" key="1">
    <source>
        <dbReference type="SAM" id="MobiDB-lite"/>
    </source>
</evidence>
<feature type="region of interest" description="Disordered" evidence="1">
    <location>
        <begin position="27"/>
        <end position="46"/>
    </location>
</feature>
<sequence>MNALELIVFVAQLAYLIVSRSNSTMIASGHGKLEGFPPLSSKKSYR</sequence>
<protein>
    <submittedName>
        <fullName evidence="3">8845_t:CDS:1</fullName>
    </submittedName>
</protein>
<proteinExistence type="predicted"/>
<keyword evidence="2" id="KW-0732">Signal</keyword>
<name>A0A9N9DBT3_9GLOM</name>
<feature type="chain" id="PRO_5040269342" evidence="2">
    <location>
        <begin position="20"/>
        <end position="46"/>
    </location>
</feature>
<evidence type="ECO:0000256" key="2">
    <source>
        <dbReference type="SAM" id="SignalP"/>
    </source>
</evidence>
<reference evidence="3" key="1">
    <citation type="submission" date="2021-06" db="EMBL/GenBank/DDBJ databases">
        <authorList>
            <person name="Kallberg Y."/>
            <person name="Tangrot J."/>
            <person name="Rosling A."/>
        </authorList>
    </citation>
    <scope>NUCLEOTIDE SEQUENCE</scope>
    <source>
        <strain evidence="3">CL551</strain>
    </source>
</reference>
<accession>A0A9N9DBT3</accession>
<dbReference type="Proteomes" id="UP000789342">
    <property type="component" value="Unassembled WGS sequence"/>
</dbReference>
<comment type="caution">
    <text evidence="3">The sequence shown here is derived from an EMBL/GenBank/DDBJ whole genome shotgun (WGS) entry which is preliminary data.</text>
</comment>
<organism evidence="3 4">
    <name type="scientific">Acaulospora morrowiae</name>
    <dbReference type="NCBI Taxonomy" id="94023"/>
    <lineage>
        <taxon>Eukaryota</taxon>
        <taxon>Fungi</taxon>
        <taxon>Fungi incertae sedis</taxon>
        <taxon>Mucoromycota</taxon>
        <taxon>Glomeromycotina</taxon>
        <taxon>Glomeromycetes</taxon>
        <taxon>Diversisporales</taxon>
        <taxon>Acaulosporaceae</taxon>
        <taxon>Acaulospora</taxon>
    </lineage>
</organism>
<gene>
    <name evidence="3" type="ORF">AMORRO_LOCUS9288</name>
</gene>